<keyword evidence="1" id="KW-0805">Transcription regulation</keyword>
<dbReference type="GO" id="GO:0003677">
    <property type="term" value="F:DNA binding"/>
    <property type="evidence" value="ECO:0007669"/>
    <property type="project" value="UniProtKB-KW"/>
</dbReference>
<dbReference type="PROSITE" id="PS50943">
    <property type="entry name" value="HTH_CROC1"/>
    <property type="match status" value="1"/>
</dbReference>
<dbReference type="RefSeq" id="WP_162389671.1">
    <property type="nucleotide sequence ID" value="NZ_CP045997.1"/>
</dbReference>
<dbReference type="SMART" id="SM00530">
    <property type="entry name" value="HTH_XRE"/>
    <property type="match status" value="1"/>
</dbReference>
<proteinExistence type="predicted"/>
<dbReference type="CDD" id="cd00093">
    <property type="entry name" value="HTH_XRE"/>
    <property type="match status" value="1"/>
</dbReference>
<evidence type="ECO:0000313" key="6">
    <source>
        <dbReference type="Proteomes" id="UP000464577"/>
    </source>
</evidence>
<dbReference type="InterPro" id="IPR015927">
    <property type="entry name" value="Peptidase_S24_S26A/B/C"/>
</dbReference>
<dbReference type="Pfam" id="PF00717">
    <property type="entry name" value="Peptidase_S24"/>
    <property type="match status" value="1"/>
</dbReference>
<keyword evidence="6" id="KW-1185">Reference proteome</keyword>
<keyword evidence="2" id="KW-0238">DNA-binding</keyword>
<dbReference type="InterPro" id="IPR039418">
    <property type="entry name" value="LexA-like"/>
</dbReference>
<dbReference type="Gene3D" id="1.10.260.40">
    <property type="entry name" value="lambda repressor-like DNA-binding domains"/>
    <property type="match status" value="1"/>
</dbReference>
<reference evidence="5 6" key="1">
    <citation type="submission" date="2019-11" db="EMBL/GenBank/DDBJ databases">
        <title>Spirosoma endbachense sp. nov., isolated from a natural salt meadow.</title>
        <authorList>
            <person name="Rojas J."/>
            <person name="Ambika Manirajan B."/>
            <person name="Ratering S."/>
            <person name="Suarez C."/>
            <person name="Geissler-Plaum R."/>
            <person name="Schnell S."/>
        </authorList>
    </citation>
    <scope>NUCLEOTIDE SEQUENCE [LARGE SCALE GENOMIC DNA]</scope>
    <source>
        <strain evidence="5 6">I-24</strain>
    </source>
</reference>
<accession>A0A6P1W5F7</accession>
<name>A0A6P1W5F7_9BACT</name>
<sequence length="232" mass="26622">METPASRIQSLMDEDKLNQTELAEKINKSRGLVSSYLNPDNKPSDIFLRTIEDELGWSARWIRTGIGPKRLWNKPANQSSAYTQEPISPYNAQPRDNGGRLNMWVVPARAQAGFINGFAKRLFAEQIQRVSFPMIQGECFCFEVEGFSMFPDYVPGSYVVSTLLEDWTWMRKGKIYVFQTDEGIIVKAYENTVDETVYLSSSNPTYNPVAPISLRELRQVYNIEFKVEKPRV</sequence>
<evidence type="ECO:0000256" key="1">
    <source>
        <dbReference type="ARBA" id="ARBA00023015"/>
    </source>
</evidence>
<organism evidence="5 6">
    <name type="scientific">Spirosoma endbachense</name>
    <dbReference type="NCBI Taxonomy" id="2666025"/>
    <lineage>
        <taxon>Bacteria</taxon>
        <taxon>Pseudomonadati</taxon>
        <taxon>Bacteroidota</taxon>
        <taxon>Cytophagia</taxon>
        <taxon>Cytophagales</taxon>
        <taxon>Cytophagaceae</taxon>
        <taxon>Spirosoma</taxon>
    </lineage>
</organism>
<dbReference type="InterPro" id="IPR001387">
    <property type="entry name" value="Cro/C1-type_HTH"/>
</dbReference>
<dbReference type="InterPro" id="IPR036286">
    <property type="entry name" value="LexA/Signal_pep-like_sf"/>
</dbReference>
<dbReference type="Gene3D" id="2.10.109.10">
    <property type="entry name" value="Umud Fragment, subunit A"/>
    <property type="match status" value="1"/>
</dbReference>
<dbReference type="SUPFAM" id="SSF47413">
    <property type="entry name" value="lambda repressor-like DNA-binding domains"/>
    <property type="match status" value="1"/>
</dbReference>
<dbReference type="Proteomes" id="UP000464577">
    <property type="component" value="Chromosome"/>
</dbReference>
<dbReference type="EMBL" id="CP045997">
    <property type="protein sequence ID" value="QHV99267.1"/>
    <property type="molecule type" value="Genomic_DNA"/>
</dbReference>
<dbReference type="InterPro" id="IPR010982">
    <property type="entry name" value="Lambda_DNA-bd_dom_sf"/>
</dbReference>
<feature type="domain" description="HTH cro/C1-type" evidence="4">
    <location>
        <begin position="8"/>
        <end position="62"/>
    </location>
</feature>
<dbReference type="KEGG" id="senf:GJR95_31515"/>
<evidence type="ECO:0000256" key="3">
    <source>
        <dbReference type="ARBA" id="ARBA00023163"/>
    </source>
</evidence>
<protein>
    <recommendedName>
        <fullName evidence="4">HTH cro/C1-type domain-containing protein</fullName>
    </recommendedName>
</protein>
<dbReference type="PANTHER" id="PTHR40661:SF3">
    <property type="entry name" value="FELS-1 PROPHAGE TRANSCRIPTIONAL REGULATOR"/>
    <property type="match status" value="1"/>
</dbReference>
<gene>
    <name evidence="5" type="ORF">GJR95_31515</name>
</gene>
<dbReference type="PANTHER" id="PTHR40661">
    <property type="match status" value="1"/>
</dbReference>
<dbReference type="SUPFAM" id="SSF51306">
    <property type="entry name" value="LexA/Signal peptidase"/>
    <property type="match status" value="1"/>
</dbReference>
<keyword evidence="3" id="KW-0804">Transcription</keyword>
<evidence type="ECO:0000259" key="4">
    <source>
        <dbReference type="PROSITE" id="PS50943"/>
    </source>
</evidence>
<evidence type="ECO:0000313" key="5">
    <source>
        <dbReference type="EMBL" id="QHV99267.1"/>
    </source>
</evidence>
<evidence type="ECO:0000256" key="2">
    <source>
        <dbReference type="ARBA" id="ARBA00023125"/>
    </source>
</evidence>
<dbReference type="CDD" id="cd06529">
    <property type="entry name" value="S24_LexA-like"/>
    <property type="match status" value="1"/>
</dbReference>
<dbReference type="AlphaFoldDB" id="A0A6P1W5F7"/>